<proteinExistence type="predicted"/>
<dbReference type="SUPFAM" id="SSF69322">
    <property type="entry name" value="Tricorn protease domain 2"/>
    <property type="match status" value="1"/>
</dbReference>
<organism evidence="1 2">
    <name type="scientific">Enhygromyxa salina</name>
    <dbReference type="NCBI Taxonomy" id="215803"/>
    <lineage>
        <taxon>Bacteria</taxon>
        <taxon>Pseudomonadati</taxon>
        <taxon>Myxococcota</taxon>
        <taxon>Polyangia</taxon>
        <taxon>Nannocystales</taxon>
        <taxon>Nannocystaceae</taxon>
        <taxon>Enhygromyxa</taxon>
    </lineage>
</organism>
<protein>
    <submittedName>
        <fullName evidence="1">Uncharacterized protein</fullName>
    </submittedName>
</protein>
<gene>
    <name evidence="1" type="ORF">ENSA7_63500</name>
</gene>
<sequence>MGCGAEPVTARAVWVDGLGADGVRSIHVYDRGHRYDFDVLGETDPHERVRLGPSGRGVLVRADVRAGAWFDLDDGRRLPLVLPPTTPGGDGPVNFTARGDALWWREQADGSLNLVPLAPGVPLQRRDDGSVIPVVEPAGAVWVVGSLDAPRLLVKHPDGSASYFRHGDADDPSAALVREATTDALWLPDEALEARQCAQATGCFTLVGVEPAGELAIIYAGGGGWSIFDRRAPHQAGQLELPDQLAAAAAGGGGLGLLHVIDRSVSVWLGAGQLVRWDRAAGIVEATPVFAKPPLVWAPVDRGRALVLLSLSGSMYRVDAERTTVLNLQTTDCSEEGASAPVISPRGDWASWSCHDSTTELTATSGVVVRASVNGLERYVGVPLLPLAIDDEGDLLGYSVASLIMDEVDGVASFGRPRSLFVLTGEGVLTRIDELEPAPAPIVSGAGDIATYIQGAALDASLRTHGSVR</sequence>
<evidence type="ECO:0000313" key="1">
    <source>
        <dbReference type="EMBL" id="PRP99308.1"/>
    </source>
</evidence>
<evidence type="ECO:0000313" key="2">
    <source>
        <dbReference type="Proteomes" id="UP000238823"/>
    </source>
</evidence>
<dbReference type="Proteomes" id="UP000238823">
    <property type="component" value="Unassembled WGS sequence"/>
</dbReference>
<name>A0A2S9Y2H5_9BACT</name>
<accession>A0A2S9Y2H5</accession>
<dbReference type="AlphaFoldDB" id="A0A2S9Y2H5"/>
<dbReference type="EMBL" id="PVNL01000121">
    <property type="protein sequence ID" value="PRP99308.1"/>
    <property type="molecule type" value="Genomic_DNA"/>
</dbReference>
<comment type="caution">
    <text evidence="1">The sequence shown here is derived from an EMBL/GenBank/DDBJ whole genome shotgun (WGS) entry which is preliminary data.</text>
</comment>
<reference evidence="1 2" key="1">
    <citation type="submission" date="2018-03" db="EMBL/GenBank/DDBJ databases">
        <title>Draft Genome Sequences of the Obligatory Marine Myxobacteria Enhygromyxa salina SWB007.</title>
        <authorList>
            <person name="Poehlein A."/>
            <person name="Moghaddam J.A."/>
            <person name="Harms H."/>
            <person name="Alanjari M."/>
            <person name="Koenig G.M."/>
            <person name="Daniel R."/>
            <person name="Schaeberle T.F."/>
        </authorList>
    </citation>
    <scope>NUCLEOTIDE SEQUENCE [LARGE SCALE GENOMIC DNA]</scope>
    <source>
        <strain evidence="1 2">SWB007</strain>
    </source>
</reference>